<accession>A0A1J5TMI0</accession>
<proteinExistence type="predicted"/>
<evidence type="ECO:0000313" key="5">
    <source>
        <dbReference type="Proteomes" id="UP000183080"/>
    </source>
</evidence>
<sequence length="254" mass="28181">MAEKIVSTGIERLDEALINGEGVVLGSSILIEGSSGSGKELLSKQFASAGVGSETVVYFSTDETSDELIDVFEQYRWATDLRIVNVGTQYFEKVLSRELQASRFKQEGLSVSELRNLGSYGSTSDQINFVADMTYEISKLKSPFRVVIDSLDFFLQYYNPLEVLSAVRTIKEYAQANGGTVMYTISEGAHEHKIHSQLEAICDLVIQLEVGRMAAEFENRLIIKKIRNHPEKAAVMIYAVTDSGLTPEMITRVA</sequence>
<evidence type="ECO:0000313" key="4">
    <source>
        <dbReference type="EMBL" id="OIR17533.1"/>
    </source>
</evidence>
<feature type="domain" description="KaiC-like" evidence="3">
    <location>
        <begin position="6"/>
        <end position="245"/>
    </location>
</feature>
<reference evidence="4 5" key="1">
    <citation type="submission" date="2016-08" db="EMBL/GenBank/DDBJ databases">
        <title>New Insights into Marine Group III Euryarchaeota, from dark to light.</title>
        <authorList>
            <person name="Haro-Moreno J.M."/>
            <person name="Rodriguez-Valera F."/>
            <person name="Lopez-Garcia P."/>
            <person name="Moreira D."/>
            <person name="Martin-Cuadrado A.B."/>
        </authorList>
    </citation>
    <scope>NUCLEOTIDE SEQUENCE [LARGE SCALE GENOMIC DNA]</scope>
    <source>
        <strain evidence="4">CG-Epi1</strain>
    </source>
</reference>
<dbReference type="Pfam" id="PF06745">
    <property type="entry name" value="ATPase"/>
    <property type="match status" value="1"/>
</dbReference>
<dbReference type="PANTHER" id="PTHR43637">
    <property type="entry name" value="UPF0273 PROTEIN TM_0370"/>
    <property type="match status" value="1"/>
</dbReference>
<dbReference type="STRING" id="1888995.BD935_02495"/>
<dbReference type="AlphaFoldDB" id="A0A1J5TMI0"/>
<protein>
    <recommendedName>
        <fullName evidence="3">KaiC-like domain-containing protein</fullName>
    </recommendedName>
</protein>
<dbReference type="InterPro" id="IPR027417">
    <property type="entry name" value="P-loop_NTPase"/>
</dbReference>
<dbReference type="SUPFAM" id="SSF52540">
    <property type="entry name" value="P-loop containing nucleoside triphosphate hydrolases"/>
    <property type="match status" value="1"/>
</dbReference>
<dbReference type="InterPro" id="IPR014774">
    <property type="entry name" value="KaiC-like_dom"/>
</dbReference>
<keyword evidence="2" id="KW-0067">ATP-binding</keyword>
<comment type="caution">
    <text evidence="4">The sequence shown here is derived from an EMBL/GenBank/DDBJ whole genome shotgun (WGS) entry which is preliminary data.</text>
</comment>
<dbReference type="GO" id="GO:0005524">
    <property type="term" value="F:ATP binding"/>
    <property type="evidence" value="ECO:0007669"/>
    <property type="project" value="UniProtKB-KW"/>
</dbReference>
<evidence type="ECO:0000256" key="1">
    <source>
        <dbReference type="ARBA" id="ARBA00022741"/>
    </source>
</evidence>
<evidence type="ECO:0000256" key="2">
    <source>
        <dbReference type="ARBA" id="ARBA00022840"/>
    </source>
</evidence>
<dbReference type="Proteomes" id="UP000183080">
    <property type="component" value="Unassembled WGS sequence"/>
</dbReference>
<name>A0A1J5TMI0_9ARCH</name>
<gene>
    <name evidence="4" type="ORF">BD935_02495</name>
</gene>
<dbReference type="Gene3D" id="3.40.50.300">
    <property type="entry name" value="P-loop containing nucleotide triphosphate hydrolases"/>
    <property type="match status" value="1"/>
</dbReference>
<evidence type="ECO:0000259" key="3">
    <source>
        <dbReference type="Pfam" id="PF06745"/>
    </source>
</evidence>
<organism evidence="4 5">
    <name type="scientific">Marine Group III euryarchaeote CG-Epi1</name>
    <dbReference type="NCBI Taxonomy" id="1888995"/>
    <lineage>
        <taxon>Archaea</taxon>
        <taxon>Methanobacteriati</taxon>
        <taxon>Thermoplasmatota</taxon>
        <taxon>Thermoplasmata</taxon>
        <taxon>Candidatus Thermoprofundales</taxon>
    </lineage>
</organism>
<keyword evidence="1" id="KW-0547">Nucleotide-binding</keyword>
<dbReference type="EMBL" id="MIZA01000022">
    <property type="protein sequence ID" value="OIR17533.1"/>
    <property type="molecule type" value="Genomic_DNA"/>
</dbReference>